<protein>
    <submittedName>
        <fullName evidence="1">Uncharacterized protein</fullName>
    </submittedName>
</protein>
<proteinExistence type="predicted"/>
<evidence type="ECO:0000313" key="1">
    <source>
        <dbReference type="EnsemblPlants" id="KQL11687"/>
    </source>
</evidence>
<dbReference type="HOGENOM" id="CLU_2473240_0_0_1"/>
<dbReference type="InParanoid" id="K3Y363"/>
<dbReference type="EnsemblPlants" id="KQL11687">
    <property type="protein sequence ID" value="KQL11687"/>
    <property type="gene ID" value="SETIT_008648mg"/>
</dbReference>
<keyword evidence="2" id="KW-1185">Reference proteome</keyword>
<dbReference type="EMBL" id="AGNK02002645">
    <property type="status" value="NOT_ANNOTATED_CDS"/>
    <property type="molecule type" value="Genomic_DNA"/>
</dbReference>
<reference evidence="2" key="1">
    <citation type="journal article" date="2012" name="Nat. Biotechnol.">
        <title>Reference genome sequence of the model plant Setaria.</title>
        <authorList>
            <person name="Bennetzen J.L."/>
            <person name="Schmutz J."/>
            <person name="Wang H."/>
            <person name="Percifield R."/>
            <person name="Hawkins J."/>
            <person name="Pontaroli A.C."/>
            <person name="Estep M."/>
            <person name="Feng L."/>
            <person name="Vaughn J.N."/>
            <person name="Grimwood J."/>
            <person name="Jenkins J."/>
            <person name="Barry K."/>
            <person name="Lindquist E."/>
            <person name="Hellsten U."/>
            <person name="Deshpande S."/>
            <person name="Wang X."/>
            <person name="Wu X."/>
            <person name="Mitros T."/>
            <person name="Triplett J."/>
            <person name="Yang X."/>
            <person name="Ye C.Y."/>
            <person name="Mauro-Herrera M."/>
            <person name="Wang L."/>
            <person name="Li P."/>
            <person name="Sharma M."/>
            <person name="Sharma R."/>
            <person name="Ronald P.C."/>
            <person name="Panaud O."/>
            <person name="Kellogg E.A."/>
            <person name="Brutnell T.P."/>
            <person name="Doust A.N."/>
            <person name="Tuskan G.A."/>
            <person name="Rokhsar D."/>
            <person name="Devos K.M."/>
        </authorList>
    </citation>
    <scope>NUCLEOTIDE SEQUENCE [LARGE SCALE GENOMIC DNA]</scope>
    <source>
        <strain evidence="2">cv. Yugu1</strain>
    </source>
</reference>
<dbReference type="Proteomes" id="UP000004995">
    <property type="component" value="Unassembled WGS sequence"/>
</dbReference>
<name>K3Y363_SETIT</name>
<dbReference type="Gramene" id="KQL11687">
    <property type="protein sequence ID" value="KQL11687"/>
    <property type="gene ID" value="SETIT_008648mg"/>
</dbReference>
<dbReference type="AlphaFoldDB" id="K3Y363"/>
<sequence>MTGPWTCEARLPTRRRGRQCQQWCYHLCSLFTGLSRKPGFSGCLPEEESAFLMPQCAVSLCREAGTRMPGIMGVKHLGESPGQRWIWF</sequence>
<reference evidence="1" key="2">
    <citation type="submission" date="2018-08" db="UniProtKB">
        <authorList>
            <consortium name="EnsemblPlants"/>
        </authorList>
    </citation>
    <scope>IDENTIFICATION</scope>
    <source>
        <strain evidence="1">Yugu1</strain>
    </source>
</reference>
<organism evidence="1 2">
    <name type="scientific">Setaria italica</name>
    <name type="common">Foxtail millet</name>
    <name type="synonym">Panicum italicum</name>
    <dbReference type="NCBI Taxonomy" id="4555"/>
    <lineage>
        <taxon>Eukaryota</taxon>
        <taxon>Viridiplantae</taxon>
        <taxon>Streptophyta</taxon>
        <taxon>Embryophyta</taxon>
        <taxon>Tracheophyta</taxon>
        <taxon>Spermatophyta</taxon>
        <taxon>Magnoliopsida</taxon>
        <taxon>Liliopsida</taxon>
        <taxon>Poales</taxon>
        <taxon>Poaceae</taxon>
        <taxon>PACMAD clade</taxon>
        <taxon>Panicoideae</taxon>
        <taxon>Panicodae</taxon>
        <taxon>Paniceae</taxon>
        <taxon>Cenchrinae</taxon>
        <taxon>Setaria</taxon>
    </lineage>
</organism>
<evidence type="ECO:0000313" key="2">
    <source>
        <dbReference type="Proteomes" id="UP000004995"/>
    </source>
</evidence>
<accession>K3Y363</accession>